<reference evidence="1 2" key="1">
    <citation type="journal article" date="2020" name="Cell">
        <title>Large-Scale Comparative Analyses of Tick Genomes Elucidate Their Genetic Diversity and Vector Capacities.</title>
        <authorList>
            <consortium name="Tick Genome and Microbiome Consortium (TIGMIC)"/>
            <person name="Jia N."/>
            <person name="Wang J."/>
            <person name="Shi W."/>
            <person name="Du L."/>
            <person name="Sun Y."/>
            <person name="Zhan W."/>
            <person name="Jiang J.F."/>
            <person name="Wang Q."/>
            <person name="Zhang B."/>
            <person name="Ji P."/>
            <person name="Bell-Sakyi L."/>
            <person name="Cui X.M."/>
            <person name="Yuan T.T."/>
            <person name="Jiang B.G."/>
            <person name="Yang W.F."/>
            <person name="Lam T.T."/>
            <person name="Chang Q.C."/>
            <person name="Ding S.J."/>
            <person name="Wang X.J."/>
            <person name="Zhu J.G."/>
            <person name="Ruan X.D."/>
            <person name="Zhao L."/>
            <person name="Wei J.T."/>
            <person name="Ye R.Z."/>
            <person name="Que T.C."/>
            <person name="Du C.H."/>
            <person name="Zhou Y.H."/>
            <person name="Cheng J.X."/>
            <person name="Dai P.F."/>
            <person name="Guo W.B."/>
            <person name="Han X.H."/>
            <person name="Huang E.J."/>
            <person name="Li L.F."/>
            <person name="Wei W."/>
            <person name="Gao Y.C."/>
            <person name="Liu J.Z."/>
            <person name="Shao H.Z."/>
            <person name="Wang X."/>
            <person name="Wang C.C."/>
            <person name="Yang T.C."/>
            <person name="Huo Q.B."/>
            <person name="Li W."/>
            <person name="Chen H.Y."/>
            <person name="Chen S.E."/>
            <person name="Zhou L.G."/>
            <person name="Ni X.B."/>
            <person name="Tian J.H."/>
            <person name="Sheng Y."/>
            <person name="Liu T."/>
            <person name="Pan Y.S."/>
            <person name="Xia L.Y."/>
            <person name="Li J."/>
            <person name="Zhao F."/>
            <person name="Cao W.C."/>
        </authorList>
    </citation>
    <scope>NUCLEOTIDE SEQUENCE [LARGE SCALE GENOMIC DNA]</scope>
    <source>
        <strain evidence="1">Iper-2018</strain>
    </source>
</reference>
<accession>A0AC60PVQ3</accession>
<name>A0AC60PVQ3_IXOPE</name>
<evidence type="ECO:0000313" key="2">
    <source>
        <dbReference type="Proteomes" id="UP000805193"/>
    </source>
</evidence>
<evidence type="ECO:0000313" key="1">
    <source>
        <dbReference type="EMBL" id="KAG0425274.1"/>
    </source>
</evidence>
<protein>
    <submittedName>
        <fullName evidence="1">Uncharacterized protein</fullName>
    </submittedName>
</protein>
<sequence length="191" mass="21096">MLAGATLRARNGAKGAAPLEDGRSPAELLMGREPRTLLPDFTASPASPVRKHVQNETKKRQLAPLQQGDIDGSVKHKCKAWWPQGHTRCLPRTAGSSAVTETIFERHRKNSLSPSTTATQRTATTIACHHQEMDHSPPHCQSLLETRRRLAHQTLPVLEQASAGAGRQSKRPRRLPQRLGYIQGFQQAELI</sequence>
<keyword evidence="2" id="KW-1185">Reference proteome</keyword>
<dbReference type="Proteomes" id="UP000805193">
    <property type="component" value="Unassembled WGS sequence"/>
</dbReference>
<proteinExistence type="predicted"/>
<organism evidence="1 2">
    <name type="scientific">Ixodes persulcatus</name>
    <name type="common">Taiga tick</name>
    <dbReference type="NCBI Taxonomy" id="34615"/>
    <lineage>
        <taxon>Eukaryota</taxon>
        <taxon>Metazoa</taxon>
        <taxon>Ecdysozoa</taxon>
        <taxon>Arthropoda</taxon>
        <taxon>Chelicerata</taxon>
        <taxon>Arachnida</taxon>
        <taxon>Acari</taxon>
        <taxon>Parasitiformes</taxon>
        <taxon>Ixodida</taxon>
        <taxon>Ixodoidea</taxon>
        <taxon>Ixodidae</taxon>
        <taxon>Ixodinae</taxon>
        <taxon>Ixodes</taxon>
    </lineage>
</organism>
<dbReference type="EMBL" id="JABSTQ010009867">
    <property type="protein sequence ID" value="KAG0425274.1"/>
    <property type="molecule type" value="Genomic_DNA"/>
</dbReference>
<gene>
    <name evidence="1" type="ORF">HPB47_027543</name>
</gene>
<comment type="caution">
    <text evidence="1">The sequence shown here is derived from an EMBL/GenBank/DDBJ whole genome shotgun (WGS) entry which is preliminary data.</text>
</comment>